<organism evidence="2 3">
    <name type="scientific">Candidatus Yanofskybacteria bacterium RIFCSPLOWO2_02_FULL_44_18</name>
    <dbReference type="NCBI Taxonomy" id="1802705"/>
    <lineage>
        <taxon>Bacteria</taxon>
        <taxon>Candidatus Yanofskyibacteriota</taxon>
    </lineage>
</organism>
<name>A0A1F8H2K1_9BACT</name>
<reference evidence="2 3" key="1">
    <citation type="journal article" date="2016" name="Nat. Commun.">
        <title>Thousands of microbial genomes shed light on interconnected biogeochemical processes in an aquifer system.</title>
        <authorList>
            <person name="Anantharaman K."/>
            <person name="Brown C.T."/>
            <person name="Hug L.A."/>
            <person name="Sharon I."/>
            <person name="Castelle C.J."/>
            <person name="Probst A.J."/>
            <person name="Thomas B.C."/>
            <person name="Singh A."/>
            <person name="Wilkins M.J."/>
            <person name="Karaoz U."/>
            <person name="Brodie E.L."/>
            <person name="Williams K.H."/>
            <person name="Hubbard S.S."/>
            <person name="Banfield J.F."/>
        </authorList>
    </citation>
    <scope>NUCLEOTIDE SEQUENCE [LARGE SCALE GENOMIC DNA]</scope>
</reference>
<accession>A0A1F8H2K1</accession>
<comment type="caution">
    <text evidence="2">The sequence shown here is derived from an EMBL/GenBank/DDBJ whole genome shotgun (WGS) entry which is preliminary data.</text>
</comment>
<gene>
    <name evidence="2" type="ORF">A3I96_01635</name>
</gene>
<evidence type="ECO:0000313" key="2">
    <source>
        <dbReference type="EMBL" id="OGN30979.1"/>
    </source>
</evidence>
<protein>
    <submittedName>
        <fullName evidence="2">Uncharacterized protein</fullName>
    </submittedName>
</protein>
<dbReference type="Proteomes" id="UP000177111">
    <property type="component" value="Unassembled WGS sequence"/>
</dbReference>
<evidence type="ECO:0000256" key="1">
    <source>
        <dbReference type="SAM" id="MobiDB-lite"/>
    </source>
</evidence>
<dbReference type="AlphaFoldDB" id="A0A1F8H2K1"/>
<evidence type="ECO:0000313" key="3">
    <source>
        <dbReference type="Proteomes" id="UP000177111"/>
    </source>
</evidence>
<sequence length="78" mass="8473">MKEGSKKAVFISLIEEIQATHGNYKCADRIQVVGIAFFELLLKLWPAVFPEVGSGLPTPDPPPGRTGHRRPPAFVGST</sequence>
<feature type="region of interest" description="Disordered" evidence="1">
    <location>
        <begin position="54"/>
        <end position="78"/>
    </location>
</feature>
<dbReference type="EMBL" id="MGKT01000006">
    <property type="protein sequence ID" value="OGN30979.1"/>
    <property type="molecule type" value="Genomic_DNA"/>
</dbReference>
<proteinExistence type="predicted"/>